<reference evidence="3 4" key="1">
    <citation type="journal article" date="2011" name="J. Bacteriol.">
        <title>Genome sequence of Halorhabdus tiamatea, the first archaeon isolated from a deep-sea anoxic brine lake.</title>
        <authorList>
            <person name="Antunes A."/>
            <person name="Alam I."/>
            <person name="Bajic V.B."/>
            <person name="Stingl U."/>
        </authorList>
    </citation>
    <scope>NUCLEOTIDE SEQUENCE [LARGE SCALE GENOMIC DNA]</scope>
    <source>
        <strain evidence="3 4">SARL4B</strain>
    </source>
</reference>
<keyword evidence="2" id="KW-1133">Transmembrane helix</keyword>
<feature type="compositionally biased region" description="Basic and acidic residues" evidence="1">
    <location>
        <begin position="144"/>
        <end position="153"/>
    </location>
</feature>
<evidence type="ECO:0000256" key="1">
    <source>
        <dbReference type="SAM" id="MobiDB-lite"/>
    </source>
</evidence>
<accession>U2E2E1</accession>
<dbReference type="STRING" id="1033806.HTIA_1959"/>
<dbReference type="EMBL" id="AFNT02000019">
    <property type="protein sequence ID" value="ERJ06146.1"/>
    <property type="molecule type" value="Genomic_DNA"/>
</dbReference>
<dbReference type="eggNOG" id="arCOG03912">
    <property type="taxonomic scope" value="Archaea"/>
</dbReference>
<dbReference type="AlphaFoldDB" id="U2E2E1"/>
<dbReference type="Proteomes" id="UP000003861">
    <property type="component" value="Unassembled WGS sequence"/>
</dbReference>
<feature type="transmembrane region" description="Helical" evidence="2">
    <location>
        <begin position="7"/>
        <end position="28"/>
    </location>
</feature>
<evidence type="ECO:0000313" key="3">
    <source>
        <dbReference type="EMBL" id="ERJ06146.1"/>
    </source>
</evidence>
<name>U2E2E1_9EURY</name>
<feature type="region of interest" description="Disordered" evidence="1">
    <location>
        <begin position="144"/>
        <end position="167"/>
    </location>
</feature>
<feature type="compositionally biased region" description="Polar residues" evidence="1">
    <location>
        <begin position="154"/>
        <end position="167"/>
    </location>
</feature>
<organism evidence="3 4">
    <name type="scientific">Halorhabdus tiamatea SARL4B</name>
    <dbReference type="NCBI Taxonomy" id="1033806"/>
    <lineage>
        <taxon>Archaea</taxon>
        <taxon>Methanobacteriati</taxon>
        <taxon>Methanobacteriota</taxon>
        <taxon>Stenosarchaea group</taxon>
        <taxon>Halobacteria</taxon>
        <taxon>Halobacteriales</taxon>
        <taxon>Haloarculaceae</taxon>
        <taxon>Halorhabdus</taxon>
    </lineage>
</organism>
<feature type="transmembrane region" description="Helical" evidence="2">
    <location>
        <begin position="56"/>
        <end position="79"/>
    </location>
</feature>
<sequence length="167" mass="18470">MVRRHWLYFVGFVLSGVGLVGVTLLGLVDAVSVLSGGVYYGEEFVVLAMLGEAVEWVVAAVVFGVFAVAFLAATVVSVLRNTSIHRNDWLASIVERLEHEYPILRQFDVAEKVEPTTADRKQTLKQQYVDGDISDAEFEREMERLLDDGDGNEKSTANTATSIEIED</sequence>
<dbReference type="GeneID" id="23799484"/>
<protein>
    <submittedName>
        <fullName evidence="3">Short domain protein</fullName>
    </submittedName>
</protein>
<gene>
    <name evidence="3" type="ORF">HLRTI_001765</name>
</gene>
<proteinExistence type="predicted"/>
<keyword evidence="2" id="KW-0472">Membrane</keyword>
<dbReference type="OrthoDB" id="178074at2157"/>
<reference evidence="3 4" key="2">
    <citation type="journal article" date="2013" name="PLoS ONE">
        <title>INDIGO - INtegrated Data Warehouse of MIcrobial GenOmes with Examples from the Red Sea Extremophiles.</title>
        <authorList>
            <person name="Alam I."/>
            <person name="Antunes A."/>
            <person name="Kamau A.A."/>
            <person name="Ba Alawi W."/>
            <person name="Kalkatawi M."/>
            <person name="Stingl U."/>
            <person name="Bajic V.B."/>
        </authorList>
    </citation>
    <scope>NUCLEOTIDE SEQUENCE [LARGE SCALE GENOMIC DNA]</scope>
    <source>
        <strain evidence="3 4">SARL4B</strain>
    </source>
</reference>
<comment type="caution">
    <text evidence="3">The sequence shown here is derived from an EMBL/GenBank/DDBJ whole genome shotgun (WGS) entry which is preliminary data.</text>
</comment>
<evidence type="ECO:0000313" key="4">
    <source>
        <dbReference type="Proteomes" id="UP000003861"/>
    </source>
</evidence>
<evidence type="ECO:0000256" key="2">
    <source>
        <dbReference type="SAM" id="Phobius"/>
    </source>
</evidence>
<keyword evidence="2" id="KW-0812">Transmembrane</keyword>
<dbReference type="RefSeq" id="WP_008526532.1">
    <property type="nucleotide sequence ID" value="NC_021921.1"/>
</dbReference>